<evidence type="ECO:0000313" key="2">
    <source>
        <dbReference type="EMBL" id="MFC3834038.1"/>
    </source>
</evidence>
<dbReference type="EMBL" id="JBHRZG010000016">
    <property type="protein sequence ID" value="MFC3834038.1"/>
    <property type="molecule type" value="Genomic_DNA"/>
</dbReference>
<dbReference type="RefSeq" id="WP_322472913.1">
    <property type="nucleotide sequence ID" value="NZ_JBHRZG010000016.1"/>
</dbReference>
<protein>
    <recommendedName>
        <fullName evidence="4">DUF3887 domain-containing protein</fullName>
    </recommendedName>
</protein>
<name>A0ABV7Z9I6_9DEIO</name>
<sequence length="260" mass="27048">MRVREVVTATVAYGLVALLSALVVSGGDLGSLVQVLSPAAAPERSEVAARPTAVAGVRVPAVPDGSRLATPSAASGTQERPAAPLGLPPTIPAIPGADAQRPDAVGSAASRAGTAPSAPASTRPTEASTRRAPAASETGSPELDARLTLARWLTQQWYDGTLEPVWASFSPTVRAQWGSYRQFQSFRTGGQRAYGAETAVLREALTPSGELTYYTRTASFERGPRDGWTLIIGLDGSGQVREFGVVGAALLPARMRNLMP</sequence>
<proteinExistence type="predicted"/>
<gene>
    <name evidence="2" type="ORF">ACFOSB_14320</name>
</gene>
<dbReference type="Proteomes" id="UP001595803">
    <property type="component" value="Unassembled WGS sequence"/>
</dbReference>
<feature type="region of interest" description="Disordered" evidence="1">
    <location>
        <begin position="62"/>
        <end position="141"/>
    </location>
</feature>
<reference evidence="3" key="1">
    <citation type="journal article" date="2019" name="Int. J. Syst. Evol. Microbiol.">
        <title>The Global Catalogue of Microorganisms (GCM) 10K type strain sequencing project: providing services to taxonomists for standard genome sequencing and annotation.</title>
        <authorList>
            <consortium name="The Broad Institute Genomics Platform"/>
            <consortium name="The Broad Institute Genome Sequencing Center for Infectious Disease"/>
            <person name="Wu L."/>
            <person name="Ma J."/>
        </authorList>
    </citation>
    <scope>NUCLEOTIDE SEQUENCE [LARGE SCALE GENOMIC DNA]</scope>
    <source>
        <strain evidence="3">CCTCC AB 2017081</strain>
    </source>
</reference>
<organism evidence="2 3">
    <name type="scientific">Deinococcus rufus</name>
    <dbReference type="NCBI Taxonomy" id="2136097"/>
    <lineage>
        <taxon>Bacteria</taxon>
        <taxon>Thermotogati</taxon>
        <taxon>Deinococcota</taxon>
        <taxon>Deinococci</taxon>
        <taxon>Deinococcales</taxon>
        <taxon>Deinococcaceae</taxon>
        <taxon>Deinococcus</taxon>
    </lineage>
</organism>
<evidence type="ECO:0000313" key="3">
    <source>
        <dbReference type="Proteomes" id="UP001595803"/>
    </source>
</evidence>
<keyword evidence="3" id="KW-1185">Reference proteome</keyword>
<accession>A0ABV7Z9I6</accession>
<evidence type="ECO:0008006" key="4">
    <source>
        <dbReference type="Google" id="ProtNLM"/>
    </source>
</evidence>
<evidence type="ECO:0000256" key="1">
    <source>
        <dbReference type="SAM" id="MobiDB-lite"/>
    </source>
</evidence>
<comment type="caution">
    <text evidence="2">The sequence shown here is derived from an EMBL/GenBank/DDBJ whole genome shotgun (WGS) entry which is preliminary data.</text>
</comment>